<organism evidence="1 2">
    <name type="scientific">Mycobacterium persicum</name>
    <dbReference type="NCBI Taxonomy" id="1487726"/>
    <lineage>
        <taxon>Bacteria</taxon>
        <taxon>Bacillati</taxon>
        <taxon>Actinomycetota</taxon>
        <taxon>Actinomycetes</taxon>
        <taxon>Mycobacteriales</taxon>
        <taxon>Mycobacteriaceae</taxon>
        <taxon>Mycobacterium</taxon>
    </lineage>
</organism>
<proteinExistence type="predicted"/>
<name>A0AB38UU28_9MYCO</name>
<dbReference type="EMBL" id="UPHL01000077">
    <property type="protein sequence ID" value="VAZ84229.1"/>
    <property type="molecule type" value="Genomic_DNA"/>
</dbReference>
<evidence type="ECO:0000313" key="2">
    <source>
        <dbReference type="Proteomes" id="UP000279331"/>
    </source>
</evidence>
<accession>A0AB38UU28</accession>
<dbReference type="Proteomes" id="UP000279331">
    <property type="component" value="Unassembled WGS sequence"/>
</dbReference>
<protein>
    <submittedName>
        <fullName evidence="1">Uncharacterized protein</fullName>
    </submittedName>
</protein>
<evidence type="ECO:0000313" key="1">
    <source>
        <dbReference type="EMBL" id="VAZ84229.1"/>
    </source>
</evidence>
<sequence length="36" mass="4245">MDTNVHLRSLLRKVGNYAGWVQNLDRDVLSRKFIDN</sequence>
<gene>
    <name evidence="1" type="ORF">LAUMK42_03048</name>
</gene>
<reference evidence="1 2" key="1">
    <citation type="submission" date="2018-09" db="EMBL/GenBank/DDBJ databases">
        <authorList>
            <person name="Tagini F."/>
        </authorList>
    </citation>
    <scope>NUCLEOTIDE SEQUENCE [LARGE SCALE GENOMIC DNA]</scope>
    <source>
        <strain evidence="1 2">MK42</strain>
    </source>
</reference>
<comment type="caution">
    <text evidence="1">The sequence shown here is derived from an EMBL/GenBank/DDBJ whole genome shotgun (WGS) entry which is preliminary data.</text>
</comment>
<dbReference type="AlphaFoldDB" id="A0AB38UU28"/>